<proteinExistence type="predicted"/>
<evidence type="ECO:0000313" key="1">
    <source>
        <dbReference type="EMBL" id="MBX01902.1"/>
    </source>
</evidence>
<sequence>MRQIFPIHLDLQLSSGFVAYSGLLAYVPFKSLKMSINPEAYGSDAPQSSIQELIVHSITI</sequence>
<protein>
    <submittedName>
        <fullName evidence="1">Uncharacterized protein</fullName>
    </submittedName>
</protein>
<dbReference type="EMBL" id="GGEC01021418">
    <property type="protein sequence ID" value="MBX01902.1"/>
    <property type="molecule type" value="Transcribed_RNA"/>
</dbReference>
<organism evidence="1">
    <name type="scientific">Rhizophora mucronata</name>
    <name type="common">Asiatic mangrove</name>
    <dbReference type="NCBI Taxonomy" id="61149"/>
    <lineage>
        <taxon>Eukaryota</taxon>
        <taxon>Viridiplantae</taxon>
        <taxon>Streptophyta</taxon>
        <taxon>Embryophyta</taxon>
        <taxon>Tracheophyta</taxon>
        <taxon>Spermatophyta</taxon>
        <taxon>Magnoliopsida</taxon>
        <taxon>eudicotyledons</taxon>
        <taxon>Gunneridae</taxon>
        <taxon>Pentapetalae</taxon>
        <taxon>rosids</taxon>
        <taxon>fabids</taxon>
        <taxon>Malpighiales</taxon>
        <taxon>Rhizophoraceae</taxon>
        <taxon>Rhizophora</taxon>
    </lineage>
</organism>
<accession>A0A2P2K876</accession>
<name>A0A2P2K876_RHIMU</name>
<reference evidence="1" key="1">
    <citation type="submission" date="2018-02" db="EMBL/GenBank/DDBJ databases">
        <title>Rhizophora mucronata_Transcriptome.</title>
        <authorList>
            <person name="Meera S.P."/>
            <person name="Sreeshan A."/>
            <person name="Augustine A."/>
        </authorList>
    </citation>
    <scope>NUCLEOTIDE SEQUENCE</scope>
    <source>
        <tissue evidence="1">Leaf</tissue>
    </source>
</reference>
<dbReference type="AlphaFoldDB" id="A0A2P2K876"/>